<evidence type="ECO:0000313" key="3">
    <source>
        <dbReference type="Proteomes" id="UP000297654"/>
    </source>
</evidence>
<comment type="caution">
    <text evidence="2">The sequence shown here is derived from an EMBL/GenBank/DDBJ whole genome shotgun (WGS) entry which is preliminary data.</text>
</comment>
<organism evidence="2 3">
    <name type="scientific">Cryobacterium luteum</name>
    <dbReference type="NCBI Taxonomy" id="1424661"/>
    <lineage>
        <taxon>Bacteria</taxon>
        <taxon>Bacillati</taxon>
        <taxon>Actinomycetota</taxon>
        <taxon>Actinomycetes</taxon>
        <taxon>Micrococcales</taxon>
        <taxon>Microbacteriaceae</taxon>
        <taxon>Cryobacterium</taxon>
    </lineage>
</organism>
<gene>
    <name evidence="2" type="ORF">E3O10_12665</name>
</gene>
<proteinExistence type="predicted"/>
<protein>
    <recommendedName>
        <fullName evidence="4">Helix-turn-helix domain-containing protein</fullName>
    </recommendedName>
</protein>
<name>A0A5F0D365_9MICO</name>
<dbReference type="EMBL" id="SOFF01000031">
    <property type="protein sequence ID" value="TFB88625.1"/>
    <property type="molecule type" value="Genomic_DNA"/>
</dbReference>
<evidence type="ECO:0000313" key="2">
    <source>
        <dbReference type="EMBL" id="TFB88625.1"/>
    </source>
</evidence>
<accession>A0A5F0D365</accession>
<dbReference type="AlphaFoldDB" id="A0A5F0D365"/>
<evidence type="ECO:0000256" key="1">
    <source>
        <dbReference type="SAM" id="MobiDB-lite"/>
    </source>
</evidence>
<dbReference type="Proteomes" id="UP000297654">
    <property type="component" value="Unassembled WGS sequence"/>
</dbReference>
<reference evidence="2 3" key="1">
    <citation type="submission" date="2019-03" db="EMBL/GenBank/DDBJ databases">
        <title>Genomics of glacier-inhabiting Cryobacterium strains.</title>
        <authorList>
            <person name="Liu Q."/>
            <person name="Xin Y.-H."/>
        </authorList>
    </citation>
    <scope>NUCLEOTIDE SEQUENCE [LARGE SCALE GENOMIC DNA]</scope>
    <source>
        <strain evidence="2 3">Hh15</strain>
    </source>
</reference>
<dbReference type="OrthoDB" id="5065456at2"/>
<evidence type="ECO:0008006" key="4">
    <source>
        <dbReference type="Google" id="ProtNLM"/>
    </source>
</evidence>
<dbReference type="RefSeq" id="WP_134450407.1">
    <property type="nucleotide sequence ID" value="NZ_FOCN01000001.1"/>
</dbReference>
<keyword evidence="3" id="KW-1185">Reference proteome</keyword>
<feature type="region of interest" description="Disordered" evidence="1">
    <location>
        <begin position="158"/>
        <end position="177"/>
    </location>
</feature>
<sequence>MDSLAYDVAKPLAIRMLLKLANVAAQDGTAAYRNSWEVATELGVDRRSIMRALRELETAELIHKGDQRILAHIRADRRPTVYDLNFGYAREFGQPELPLPEDGEDVPNPDALNEWSDFHGVTEFSTGTHGVTNGVTTEVHLGTKRTNLTTLKKTALVPERAQAHESNTDASGDSLRDAAASAAPRPYWVGCGRLGHLHDLVADGSCCAVCGKRPPSYQETA</sequence>